<dbReference type="GO" id="GO:0004029">
    <property type="term" value="F:aldehyde dehydrogenase (NAD+) activity"/>
    <property type="evidence" value="ECO:0007669"/>
    <property type="project" value="TreeGrafter"/>
</dbReference>
<feature type="domain" description="NAD(P)-binding" evidence="2">
    <location>
        <begin position="7"/>
        <end position="118"/>
    </location>
</feature>
<dbReference type="InterPro" id="IPR051783">
    <property type="entry name" value="NAD(P)-dependent_oxidoreduct"/>
</dbReference>
<protein>
    <submittedName>
        <fullName evidence="3">3 beta-hydroxysteroid dehydrogenase/Delta 5--&gt;4-isomerase</fullName>
    </submittedName>
</protein>
<feature type="transmembrane region" description="Helical" evidence="1">
    <location>
        <begin position="446"/>
        <end position="468"/>
    </location>
</feature>
<keyword evidence="1" id="KW-1133">Transmembrane helix</keyword>
<keyword evidence="3" id="KW-0413">Isomerase</keyword>
<dbReference type="InterPro" id="IPR021295">
    <property type="entry name" value="DUF2867"/>
</dbReference>
<evidence type="ECO:0000313" key="4">
    <source>
        <dbReference type="Proteomes" id="UP000236173"/>
    </source>
</evidence>
<evidence type="ECO:0000313" key="3">
    <source>
        <dbReference type="EMBL" id="GBC98626.1"/>
    </source>
</evidence>
<gene>
    <name evidence="3" type="ORF">HRbin17_01140</name>
</gene>
<accession>A0A2H5XBR3</accession>
<dbReference type="GO" id="GO:0005737">
    <property type="term" value="C:cytoplasm"/>
    <property type="evidence" value="ECO:0007669"/>
    <property type="project" value="TreeGrafter"/>
</dbReference>
<keyword evidence="1" id="KW-0812">Transmembrane</keyword>
<comment type="caution">
    <text evidence="3">The sequence shown here is derived from an EMBL/GenBank/DDBJ whole genome shotgun (WGS) entry which is preliminary data.</text>
</comment>
<dbReference type="Gene3D" id="3.40.50.720">
    <property type="entry name" value="NAD(P)-binding Rossmann-like Domain"/>
    <property type="match status" value="1"/>
</dbReference>
<dbReference type="Pfam" id="PF11066">
    <property type="entry name" value="DUF2867"/>
    <property type="match status" value="1"/>
</dbReference>
<name>A0A2H5XBR3_9BACT</name>
<reference evidence="4" key="1">
    <citation type="submission" date="2017-09" db="EMBL/GenBank/DDBJ databases">
        <title>Metaegenomics of thermophilic ammonia-oxidizing enrichment culture.</title>
        <authorList>
            <person name="Kato S."/>
            <person name="Suzuki K."/>
        </authorList>
    </citation>
    <scope>NUCLEOTIDE SEQUENCE [LARGE SCALE GENOMIC DNA]</scope>
</reference>
<dbReference type="SUPFAM" id="SSF51735">
    <property type="entry name" value="NAD(P)-binding Rossmann-fold domains"/>
    <property type="match status" value="1"/>
</dbReference>
<dbReference type="EMBL" id="BEHT01000013">
    <property type="protein sequence ID" value="GBC98626.1"/>
    <property type="molecule type" value="Genomic_DNA"/>
</dbReference>
<evidence type="ECO:0000259" key="2">
    <source>
        <dbReference type="Pfam" id="PF13460"/>
    </source>
</evidence>
<dbReference type="Pfam" id="PF13460">
    <property type="entry name" value="NAD_binding_10"/>
    <property type="match status" value="1"/>
</dbReference>
<sequence>MRVLIAGAAGYVGSHLVPTLLQKGYRVRCLVRSAGKLRPFAWADKVEVIEGDAEDADAVRAALQGIHAAYYLLHSLTVADFERRDAQIAEQFGYIAKQKRVRQIIYLSGLGDEREKLSRHLRSRHETGRRLRTGSVPVLEFRSAAIIGAGSLPFEMVRYLTERLPAMICPRWVRTELQPIAISDVIAYLTTALQLPPTNAIVEIGAPDVVNYLAMMRYYAALRGLRRLMVTVPVFTPELASYWVGLITPISARVVRPLIEGLRNNLLVLHHEPALRLFPDIRPMSWRRAMLRAVKGYGMEGNAEGFWRSVSYEGHPVGMRWENGRVIETHKQCVRAPAEAVFAIVSQLGGETGWLYADALWQLRGLMDVLVGGVGLRRGRPHRPLQIGDAVDFWRVDDVEPPHLLRLKAEMRLPGEAWLQFRIVPKGTTSLLVQSAVFEPYGLLGLFYWFALFPLHTLIFAGLCSAIAQRAEASLLPSSRSPSESPTNTPR</sequence>
<evidence type="ECO:0000256" key="1">
    <source>
        <dbReference type="SAM" id="Phobius"/>
    </source>
</evidence>
<dbReference type="PANTHER" id="PTHR48079">
    <property type="entry name" value="PROTEIN YEEZ"/>
    <property type="match status" value="1"/>
</dbReference>
<keyword evidence="1" id="KW-0472">Membrane</keyword>
<dbReference type="SUPFAM" id="SSF55961">
    <property type="entry name" value="Bet v1-like"/>
    <property type="match status" value="1"/>
</dbReference>
<dbReference type="InterPro" id="IPR016040">
    <property type="entry name" value="NAD(P)-bd_dom"/>
</dbReference>
<dbReference type="PANTHER" id="PTHR48079:SF6">
    <property type="entry name" value="NAD(P)-BINDING DOMAIN-CONTAINING PROTEIN-RELATED"/>
    <property type="match status" value="1"/>
</dbReference>
<organism evidence="3 4">
    <name type="scientific">Candidatus Fervidibacter japonicus</name>
    <dbReference type="NCBI Taxonomy" id="2035412"/>
    <lineage>
        <taxon>Bacteria</taxon>
        <taxon>Candidatus Fervidibacterota</taxon>
        <taxon>Candidatus Fervidibacter</taxon>
    </lineage>
</organism>
<proteinExistence type="predicted"/>
<dbReference type="InterPro" id="IPR036291">
    <property type="entry name" value="NAD(P)-bd_dom_sf"/>
</dbReference>
<dbReference type="Proteomes" id="UP000236173">
    <property type="component" value="Unassembled WGS sequence"/>
</dbReference>
<dbReference type="AlphaFoldDB" id="A0A2H5XBR3"/>
<dbReference type="GO" id="GO:0016853">
    <property type="term" value="F:isomerase activity"/>
    <property type="evidence" value="ECO:0007669"/>
    <property type="project" value="UniProtKB-KW"/>
</dbReference>